<evidence type="ECO:0000259" key="1">
    <source>
        <dbReference type="Pfam" id="PF03235"/>
    </source>
</evidence>
<dbReference type="AlphaFoldDB" id="A0A271LY55"/>
<evidence type="ECO:0000313" key="3">
    <source>
        <dbReference type="Proteomes" id="UP000216442"/>
    </source>
</evidence>
<dbReference type="RefSeq" id="WP_095490942.1">
    <property type="nucleotide sequence ID" value="NZ_NPKJ01000007.1"/>
</dbReference>
<reference evidence="2 3" key="1">
    <citation type="submission" date="2017-08" db="EMBL/GenBank/DDBJ databases">
        <title>Mesorhizobium wenxinae sp. nov., a novel rhizobial species isolated from root nodules of chickpea (Cicer arietinum L.).</title>
        <authorList>
            <person name="Zhang J."/>
        </authorList>
    </citation>
    <scope>NUCLEOTIDE SEQUENCE [LARGE SCALE GENOMIC DNA]</scope>
    <source>
        <strain evidence="2 3">SDW018</strain>
    </source>
</reference>
<gene>
    <name evidence="2" type="ORF">CIT26_01635</name>
</gene>
<name>A0A271LY55_9HYPH</name>
<dbReference type="InterPro" id="IPR004919">
    <property type="entry name" value="GmrSD_N"/>
</dbReference>
<sequence>MPYSAATVAETVMNINRRYFLPAIQRPYVWNSEQIVRLFDSLMKGFPISSFLFWDVATENKQNWQTYRFAENFRQGEIHNEHANLDGLDATLVLDGQQRLTSLLIGLRGSLTEKVKHKRNTSVDAWRTKKLYLDLLVEPDDVFDEDDEEHDEELYAFEFRETPPPHLPGQLWIRVGEILEHRDDASFETFKAKKLGLLRLDAPKAEREIAARNLDRLRCMVWQDESVSFYTEKLQDYDRVLRIFVRANDAGTKLSKSDLMMSMISSRWSQFSAREEIVNLVHEINNEGTRRNAVTRDYVIKAALLLSGLNHQYQVRNLTLANIDSMQSAWPKVKKSLRATFALLNTYGLDETNLTSLNATLPIAQYLHLTGHDLLTQDTPFNVVNAERIRRWIIAALINTVFGGASDATITVARNVIEKSKPGSEFPFLQLHAELSKHLRRSSAFEDSTIDDVLKLSYGKKLTFLALTLLYDEHRWGNIPYHIDHIFPHAVLSRNALMALNVSQSKIDELRDLENRFANLELLSAPENLEKNAQQFSTWIRTRDAGFISRHRIPEGEHLQTVLMLPKFIEEREKLIRKRLRRLQLDPASGNAD</sequence>
<dbReference type="OrthoDB" id="9798761at2"/>
<keyword evidence="3" id="KW-1185">Reference proteome</keyword>
<dbReference type="Pfam" id="PF03235">
    <property type="entry name" value="GmrSD_N"/>
    <property type="match status" value="1"/>
</dbReference>
<accession>A0A271LY55</accession>
<dbReference type="EMBL" id="NPKJ01000007">
    <property type="protein sequence ID" value="PAQ12098.1"/>
    <property type="molecule type" value="Genomic_DNA"/>
</dbReference>
<feature type="domain" description="GmrSD restriction endonucleases N-terminal" evidence="1">
    <location>
        <begin position="14"/>
        <end position="263"/>
    </location>
</feature>
<dbReference type="Proteomes" id="UP000216442">
    <property type="component" value="Unassembled WGS sequence"/>
</dbReference>
<proteinExistence type="predicted"/>
<protein>
    <recommendedName>
        <fullName evidence="1">GmrSD restriction endonucleases N-terminal domain-containing protein</fullName>
    </recommendedName>
</protein>
<comment type="caution">
    <text evidence="2">The sequence shown here is derived from an EMBL/GenBank/DDBJ whole genome shotgun (WGS) entry which is preliminary data.</text>
</comment>
<dbReference type="PANTHER" id="PTHR37292:SF2">
    <property type="entry name" value="DUF262 DOMAIN-CONTAINING PROTEIN"/>
    <property type="match status" value="1"/>
</dbReference>
<organism evidence="2 3">
    <name type="scientific">Mesorhizobium temperatum</name>
    <dbReference type="NCBI Taxonomy" id="241416"/>
    <lineage>
        <taxon>Bacteria</taxon>
        <taxon>Pseudomonadati</taxon>
        <taxon>Pseudomonadota</taxon>
        <taxon>Alphaproteobacteria</taxon>
        <taxon>Hyphomicrobiales</taxon>
        <taxon>Phyllobacteriaceae</taxon>
        <taxon>Mesorhizobium</taxon>
    </lineage>
</organism>
<evidence type="ECO:0000313" key="2">
    <source>
        <dbReference type="EMBL" id="PAQ12098.1"/>
    </source>
</evidence>
<dbReference type="PANTHER" id="PTHR37292">
    <property type="entry name" value="VNG6097C"/>
    <property type="match status" value="1"/>
</dbReference>